<dbReference type="GO" id="GO:0016020">
    <property type="term" value="C:membrane"/>
    <property type="evidence" value="ECO:0007669"/>
    <property type="project" value="UniProtKB-SubCell"/>
</dbReference>
<evidence type="ECO:0000256" key="5">
    <source>
        <dbReference type="ARBA" id="ARBA00023136"/>
    </source>
</evidence>
<dbReference type="PANTHER" id="PTHR22883">
    <property type="entry name" value="ZINC FINGER DHHC DOMAIN CONTAINING PROTEIN"/>
    <property type="match status" value="1"/>
</dbReference>
<feature type="transmembrane region" description="Helical" evidence="7">
    <location>
        <begin position="173"/>
        <end position="193"/>
    </location>
</feature>
<feature type="transmembrane region" description="Helical" evidence="7">
    <location>
        <begin position="44"/>
        <end position="63"/>
    </location>
</feature>
<evidence type="ECO:0000256" key="4">
    <source>
        <dbReference type="ARBA" id="ARBA00022989"/>
    </source>
</evidence>
<dbReference type="PROSITE" id="PS50216">
    <property type="entry name" value="DHHC"/>
    <property type="match status" value="1"/>
</dbReference>
<evidence type="ECO:0000256" key="6">
    <source>
        <dbReference type="ARBA" id="ARBA00023315"/>
    </source>
</evidence>
<keyword evidence="6 7" id="KW-0012">Acyltransferase</keyword>
<dbReference type="GO" id="GO:0005794">
    <property type="term" value="C:Golgi apparatus"/>
    <property type="evidence" value="ECO:0007669"/>
    <property type="project" value="TreeGrafter"/>
</dbReference>
<dbReference type="InterPro" id="IPR001594">
    <property type="entry name" value="Palmitoyltrfase_DHHC"/>
</dbReference>
<comment type="caution">
    <text evidence="9">The sequence shown here is derived from an EMBL/GenBank/DDBJ whole genome shotgun (WGS) entry which is preliminary data.</text>
</comment>
<protein>
    <recommendedName>
        <fullName evidence="7">Palmitoyltransferase</fullName>
        <ecNumber evidence="7">2.3.1.225</ecNumber>
    </recommendedName>
</protein>
<comment type="catalytic activity">
    <reaction evidence="7">
        <text>L-cysteinyl-[protein] + hexadecanoyl-CoA = S-hexadecanoyl-L-cysteinyl-[protein] + CoA</text>
        <dbReference type="Rhea" id="RHEA:36683"/>
        <dbReference type="Rhea" id="RHEA-COMP:10131"/>
        <dbReference type="Rhea" id="RHEA-COMP:11032"/>
        <dbReference type="ChEBI" id="CHEBI:29950"/>
        <dbReference type="ChEBI" id="CHEBI:57287"/>
        <dbReference type="ChEBI" id="CHEBI:57379"/>
        <dbReference type="ChEBI" id="CHEBI:74151"/>
        <dbReference type="EC" id="2.3.1.225"/>
    </reaction>
</comment>
<dbReference type="InterPro" id="IPR039859">
    <property type="entry name" value="PFA4/ZDH16/20/ERF2-like"/>
</dbReference>
<comment type="domain">
    <text evidence="7">The DHHC domain is required for palmitoyltransferase activity.</text>
</comment>
<dbReference type="Proteomes" id="UP000179807">
    <property type="component" value="Unassembled WGS sequence"/>
</dbReference>
<keyword evidence="3 7" id="KW-0812">Transmembrane</keyword>
<dbReference type="OrthoDB" id="331948at2759"/>
<dbReference type="VEuPathDB" id="TrichDB:TRFO_40001"/>
<comment type="subcellular location">
    <subcellularLocation>
        <location evidence="1">Membrane</location>
        <topology evidence="1">Multi-pass membrane protein</topology>
    </subcellularLocation>
</comment>
<evidence type="ECO:0000256" key="1">
    <source>
        <dbReference type="ARBA" id="ARBA00004141"/>
    </source>
</evidence>
<feature type="transmembrane region" description="Helical" evidence="7">
    <location>
        <begin position="75"/>
        <end position="94"/>
    </location>
</feature>
<dbReference type="GO" id="GO:0005783">
    <property type="term" value="C:endoplasmic reticulum"/>
    <property type="evidence" value="ECO:0007669"/>
    <property type="project" value="TreeGrafter"/>
</dbReference>
<evidence type="ECO:0000313" key="10">
    <source>
        <dbReference type="Proteomes" id="UP000179807"/>
    </source>
</evidence>
<dbReference type="GO" id="GO:0019706">
    <property type="term" value="F:protein-cysteine S-palmitoyltransferase activity"/>
    <property type="evidence" value="ECO:0007669"/>
    <property type="project" value="UniProtKB-EC"/>
</dbReference>
<dbReference type="Pfam" id="PF01529">
    <property type="entry name" value="DHHC"/>
    <property type="match status" value="1"/>
</dbReference>
<comment type="similarity">
    <text evidence="7">Belongs to the DHHC palmitoyltransferase family.</text>
</comment>
<evidence type="ECO:0000259" key="8">
    <source>
        <dbReference type="Pfam" id="PF01529"/>
    </source>
</evidence>
<keyword evidence="5 7" id="KW-0472">Membrane</keyword>
<evidence type="ECO:0000313" key="9">
    <source>
        <dbReference type="EMBL" id="OHS93713.1"/>
    </source>
</evidence>
<gene>
    <name evidence="9" type="ORF">TRFO_40001</name>
</gene>
<dbReference type="GeneID" id="94847659"/>
<keyword evidence="2 7" id="KW-0808">Transferase</keyword>
<evidence type="ECO:0000256" key="3">
    <source>
        <dbReference type="ARBA" id="ARBA00022692"/>
    </source>
</evidence>
<dbReference type="GO" id="GO:0006612">
    <property type="term" value="P:protein targeting to membrane"/>
    <property type="evidence" value="ECO:0007669"/>
    <property type="project" value="TreeGrafter"/>
</dbReference>
<keyword evidence="10" id="KW-1185">Reference proteome</keyword>
<sequence>MISTDDNDELPPISPWHYICTSKIPFWKFDKQKIFRIYFTRLKIFPYYVCHMLLFSMYVYYYKVLSRFVIDDNNYIFYSFTFLWIMSHVCYFVVHFSNPGILPWYWASTKQRIYSRTELFNGIAIEKAQKNYGKNHDYPPRSFFSGDAGYIVLRADHICFWIHHWIGLKNMRFFIQSLFYTTICLGEFIFIIFKVFFNPDFVRSSFLYVFFIITSVFFCIFHFIYFVGNISRAMVNRTLLETILQIPNIYGKGVIKNLEEVFGSIWLFPL</sequence>
<dbReference type="AlphaFoldDB" id="A0A1J4J4U0"/>
<keyword evidence="4 7" id="KW-1133">Transmembrane helix</keyword>
<dbReference type="EMBL" id="MLAK01001375">
    <property type="protein sequence ID" value="OHS93713.1"/>
    <property type="molecule type" value="Genomic_DNA"/>
</dbReference>
<proteinExistence type="inferred from homology"/>
<organism evidence="9 10">
    <name type="scientific">Tritrichomonas foetus</name>
    <dbReference type="NCBI Taxonomy" id="1144522"/>
    <lineage>
        <taxon>Eukaryota</taxon>
        <taxon>Metamonada</taxon>
        <taxon>Parabasalia</taxon>
        <taxon>Tritrichomonadida</taxon>
        <taxon>Tritrichomonadidae</taxon>
        <taxon>Tritrichomonas</taxon>
    </lineage>
</organism>
<evidence type="ECO:0000256" key="2">
    <source>
        <dbReference type="ARBA" id="ARBA00022679"/>
    </source>
</evidence>
<evidence type="ECO:0000256" key="7">
    <source>
        <dbReference type="RuleBase" id="RU079119"/>
    </source>
</evidence>
<dbReference type="EC" id="2.3.1.225" evidence="7"/>
<feature type="transmembrane region" description="Helical" evidence="7">
    <location>
        <begin position="205"/>
        <end position="227"/>
    </location>
</feature>
<reference evidence="9" key="1">
    <citation type="submission" date="2016-10" db="EMBL/GenBank/DDBJ databases">
        <authorList>
            <person name="Benchimol M."/>
            <person name="Almeida L.G."/>
            <person name="Vasconcelos A.T."/>
            <person name="Perreira-Neves A."/>
            <person name="Rosa I.A."/>
            <person name="Tasca T."/>
            <person name="Bogo M.R."/>
            <person name="de Souza W."/>
        </authorList>
    </citation>
    <scope>NUCLEOTIDE SEQUENCE [LARGE SCALE GENOMIC DNA]</scope>
    <source>
        <strain evidence="9">K</strain>
    </source>
</reference>
<accession>A0A1J4J4U0</accession>
<dbReference type="PANTHER" id="PTHR22883:SF147">
    <property type="entry name" value="PALMITOYLTRANSFERASE"/>
    <property type="match status" value="1"/>
</dbReference>
<dbReference type="RefSeq" id="XP_068346850.1">
    <property type="nucleotide sequence ID" value="XM_068512955.1"/>
</dbReference>
<name>A0A1J4J4U0_9EUKA</name>
<feature type="domain" description="Palmitoyltransferase DHHC" evidence="8">
    <location>
        <begin position="134"/>
        <end position="243"/>
    </location>
</feature>